<organism evidence="2 3">
    <name type="scientific">Kwoniella dendrophila CBS 6074</name>
    <dbReference type="NCBI Taxonomy" id="1295534"/>
    <lineage>
        <taxon>Eukaryota</taxon>
        <taxon>Fungi</taxon>
        <taxon>Dikarya</taxon>
        <taxon>Basidiomycota</taxon>
        <taxon>Agaricomycotina</taxon>
        <taxon>Tremellomycetes</taxon>
        <taxon>Tremellales</taxon>
        <taxon>Cryptococcaceae</taxon>
        <taxon>Kwoniella</taxon>
    </lineage>
</organism>
<sequence length="138" mass="15904">MPDADIKPEPNFFYKLGDIEYFSPIQKSSFDLPITFESKIGYQPITIINVCDDLNEKTITASTIEKIIKNYLQNDDVLTCQWFGTIILRIRSTSGTHIEIQRSALNWITNHMKTKLVILDEKLKIQEDISIPNLEIVT</sequence>
<reference evidence="2 3" key="1">
    <citation type="submission" date="2024-01" db="EMBL/GenBank/DDBJ databases">
        <title>Comparative genomics of Cryptococcus and Kwoniella reveals pathogenesis evolution and contrasting modes of karyotype evolution via chromosome fusion or intercentromeric recombination.</title>
        <authorList>
            <person name="Coelho M.A."/>
            <person name="David-Palma M."/>
            <person name="Shea T."/>
            <person name="Bowers K."/>
            <person name="McGinley-Smith S."/>
            <person name="Mohammad A.W."/>
            <person name="Gnirke A."/>
            <person name="Yurkov A.M."/>
            <person name="Nowrousian M."/>
            <person name="Sun S."/>
            <person name="Cuomo C.A."/>
            <person name="Heitman J."/>
        </authorList>
    </citation>
    <scope>NUCLEOTIDE SEQUENCE [LARGE SCALE GENOMIC DNA]</scope>
    <source>
        <strain evidence="2 3">CBS 6074</strain>
    </source>
</reference>
<gene>
    <name evidence="2" type="ORF">L201_004384</name>
</gene>
<evidence type="ECO:0000313" key="2">
    <source>
        <dbReference type="EMBL" id="WWC89460.1"/>
    </source>
</evidence>
<dbReference type="Pfam" id="PF26053">
    <property type="entry name" value="DUF8016"/>
    <property type="match status" value="1"/>
</dbReference>
<dbReference type="GeneID" id="91095054"/>
<dbReference type="RefSeq" id="XP_066076223.1">
    <property type="nucleotide sequence ID" value="XM_066220126.1"/>
</dbReference>
<evidence type="ECO:0000259" key="1">
    <source>
        <dbReference type="Pfam" id="PF26053"/>
    </source>
</evidence>
<proteinExistence type="predicted"/>
<dbReference type="Proteomes" id="UP001355207">
    <property type="component" value="Chromosome 5"/>
</dbReference>
<feature type="domain" description="Scytalone dehydratase-like protein Arp1 N-terminal" evidence="1">
    <location>
        <begin position="37"/>
        <end position="127"/>
    </location>
</feature>
<evidence type="ECO:0000313" key="3">
    <source>
        <dbReference type="Proteomes" id="UP001355207"/>
    </source>
</evidence>
<keyword evidence="3" id="KW-1185">Reference proteome</keyword>
<dbReference type="InterPro" id="IPR058329">
    <property type="entry name" value="Arp1_N"/>
</dbReference>
<protein>
    <recommendedName>
        <fullName evidence="1">Scytalone dehydratase-like protein Arp1 N-terminal domain-containing protein</fullName>
    </recommendedName>
</protein>
<accession>A0AAX4JY25</accession>
<name>A0AAX4JY25_9TREE</name>
<dbReference type="AlphaFoldDB" id="A0AAX4JY25"/>
<dbReference type="EMBL" id="CP144102">
    <property type="protein sequence ID" value="WWC89460.1"/>
    <property type="molecule type" value="Genomic_DNA"/>
</dbReference>